<protein>
    <submittedName>
        <fullName evidence="2">Uncharacterized protein</fullName>
    </submittedName>
</protein>
<accession>A0A067PDH8</accession>
<feature type="compositionally biased region" description="Pro residues" evidence="1">
    <location>
        <begin position="226"/>
        <end position="235"/>
    </location>
</feature>
<evidence type="ECO:0000313" key="3">
    <source>
        <dbReference type="Proteomes" id="UP000027265"/>
    </source>
</evidence>
<feature type="region of interest" description="Disordered" evidence="1">
    <location>
        <begin position="164"/>
        <end position="297"/>
    </location>
</feature>
<reference evidence="3" key="1">
    <citation type="journal article" date="2014" name="Proc. Natl. Acad. Sci. U.S.A.">
        <title>Extensive sampling of basidiomycete genomes demonstrates inadequacy of the white-rot/brown-rot paradigm for wood decay fungi.</title>
        <authorList>
            <person name="Riley R."/>
            <person name="Salamov A.A."/>
            <person name="Brown D.W."/>
            <person name="Nagy L.G."/>
            <person name="Floudas D."/>
            <person name="Held B.W."/>
            <person name="Levasseur A."/>
            <person name="Lombard V."/>
            <person name="Morin E."/>
            <person name="Otillar R."/>
            <person name="Lindquist E.A."/>
            <person name="Sun H."/>
            <person name="LaButti K.M."/>
            <person name="Schmutz J."/>
            <person name="Jabbour D."/>
            <person name="Luo H."/>
            <person name="Baker S.E."/>
            <person name="Pisabarro A.G."/>
            <person name="Walton J.D."/>
            <person name="Blanchette R.A."/>
            <person name="Henrissat B."/>
            <person name="Martin F."/>
            <person name="Cullen D."/>
            <person name="Hibbett D.S."/>
            <person name="Grigoriev I.V."/>
        </authorList>
    </citation>
    <scope>NUCLEOTIDE SEQUENCE [LARGE SCALE GENOMIC DNA]</scope>
    <source>
        <strain evidence="3">MUCL 33604</strain>
    </source>
</reference>
<dbReference type="InParanoid" id="A0A067PDH8"/>
<sequence>MGRPTAPSSPSPSSPDEDRNFRYTPSPHVLPASPSPTWHLPDHIPVEDAEAAFILINLRRNRETPPIRGTANVVTPMTPTTLGRMSSSNTPVPSGAFRELGGMATQPNNPSHRGPPTPISPFRYIPFAKEVGQPRNAAGTVPQAGPENYQTSLMCSSAQDVISLGRESSSDSQVDDPSDFSLLDDYTKADRDEELAPSMFKKSDANSPRPSGRTGKSKVTEKSQGPLPPAFPPTPQQKKAVETAYVYERLPEWDEEDDPSPASDSDDDDYRPPGSKVPVKKKGGKGKPKLGKSKTTK</sequence>
<evidence type="ECO:0000256" key="1">
    <source>
        <dbReference type="SAM" id="MobiDB-lite"/>
    </source>
</evidence>
<feature type="compositionally biased region" description="Basic residues" evidence="1">
    <location>
        <begin position="278"/>
        <end position="297"/>
    </location>
</feature>
<keyword evidence="3" id="KW-1185">Reference proteome</keyword>
<gene>
    <name evidence="2" type="ORF">JAAARDRAFT_198760</name>
</gene>
<name>A0A067PDH8_9AGAM</name>
<feature type="compositionally biased region" description="Acidic residues" evidence="1">
    <location>
        <begin position="253"/>
        <end position="269"/>
    </location>
</feature>
<feature type="compositionally biased region" description="Polar residues" evidence="1">
    <location>
        <begin position="72"/>
        <end position="91"/>
    </location>
</feature>
<dbReference type="AlphaFoldDB" id="A0A067PDH8"/>
<feature type="region of interest" description="Disordered" evidence="1">
    <location>
        <begin position="67"/>
        <end position="91"/>
    </location>
</feature>
<proteinExistence type="predicted"/>
<organism evidence="2 3">
    <name type="scientific">Jaapia argillacea MUCL 33604</name>
    <dbReference type="NCBI Taxonomy" id="933084"/>
    <lineage>
        <taxon>Eukaryota</taxon>
        <taxon>Fungi</taxon>
        <taxon>Dikarya</taxon>
        <taxon>Basidiomycota</taxon>
        <taxon>Agaricomycotina</taxon>
        <taxon>Agaricomycetes</taxon>
        <taxon>Agaricomycetidae</taxon>
        <taxon>Jaapiales</taxon>
        <taxon>Jaapiaceae</taxon>
        <taxon>Jaapia</taxon>
    </lineage>
</organism>
<feature type="region of interest" description="Disordered" evidence="1">
    <location>
        <begin position="1"/>
        <end position="35"/>
    </location>
</feature>
<dbReference type="HOGENOM" id="CLU_937090_0_0_1"/>
<dbReference type="EMBL" id="KL197744">
    <property type="protein sequence ID" value="KDQ51890.1"/>
    <property type="molecule type" value="Genomic_DNA"/>
</dbReference>
<dbReference type="Proteomes" id="UP000027265">
    <property type="component" value="Unassembled WGS sequence"/>
</dbReference>
<evidence type="ECO:0000313" key="2">
    <source>
        <dbReference type="EMBL" id="KDQ51890.1"/>
    </source>
</evidence>